<evidence type="ECO:0000313" key="3">
    <source>
        <dbReference type="EMBL" id="MCA9729597.1"/>
    </source>
</evidence>
<dbReference type="Gene3D" id="1.20.120.140">
    <property type="entry name" value="Signal recognition particle SRP54, nucleotide-binding domain"/>
    <property type="match status" value="1"/>
</dbReference>
<organism evidence="3 4">
    <name type="scientific">Eiseniibacteriota bacterium</name>
    <dbReference type="NCBI Taxonomy" id="2212470"/>
    <lineage>
        <taxon>Bacteria</taxon>
        <taxon>Candidatus Eiseniibacteriota</taxon>
    </lineage>
</organism>
<evidence type="ECO:0000256" key="1">
    <source>
        <dbReference type="SAM" id="MobiDB-lite"/>
    </source>
</evidence>
<dbReference type="AlphaFoldDB" id="A0A956RRH8"/>
<dbReference type="InterPro" id="IPR042101">
    <property type="entry name" value="SRP54_N_sf"/>
</dbReference>
<reference evidence="3" key="2">
    <citation type="journal article" date="2021" name="Microbiome">
        <title>Successional dynamics and alternative stable states in a saline activated sludge microbial community over 9 years.</title>
        <authorList>
            <person name="Wang Y."/>
            <person name="Ye J."/>
            <person name="Ju F."/>
            <person name="Liu L."/>
            <person name="Boyd J.A."/>
            <person name="Deng Y."/>
            <person name="Parks D.H."/>
            <person name="Jiang X."/>
            <person name="Yin X."/>
            <person name="Woodcroft B.J."/>
            <person name="Tyson G.W."/>
            <person name="Hugenholtz P."/>
            <person name="Polz M.F."/>
            <person name="Zhang T."/>
        </authorList>
    </citation>
    <scope>NUCLEOTIDE SEQUENCE</scope>
    <source>
        <strain evidence="3">HKST-UBA01</strain>
    </source>
</reference>
<evidence type="ECO:0000259" key="2">
    <source>
        <dbReference type="Pfam" id="PF02881"/>
    </source>
</evidence>
<dbReference type="InterPro" id="IPR036225">
    <property type="entry name" value="SRP/SRP_N"/>
</dbReference>
<dbReference type="GO" id="GO:0006614">
    <property type="term" value="P:SRP-dependent cotranslational protein targeting to membrane"/>
    <property type="evidence" value="ECO:0007669"/>
    <property type="project" value="InterPro"/>
</dbReference>
<dbReference type="InterPro" id="IPR013822">
    <property type="entry name" value="Signal_recog_particl_SRP54_hlx"/>
</dbReference>
<comment type="caution">
    <text evidence="3">The sequence shown here is derived from an EMBL/GenBank/DDBJ whole genome shotgun (WGS) entry which is preliminary data.</text>
</comment>
<feature type="compositionally biased region" description="Low complexity" evidence="1">
    <location>
        <begin position="81"/>
        <end position="91"/>
    </location>
</feature>
<dbReference type="GO" id="GO:0005525">
    <property type="term" value="F:GTP binding"/>
    <property type="evidence" value="ECO:0007669"/>
    <property type="project" value="InterPro"/>
</dbReference>
<feature type="region of interest" description="Disordered" evidence="1">
    <location>
        <begin position="44"/>
        <end position="65"/>
    </location>
</feature>
<feature type="domain" description="Signal recognition particle SRP54 helical bundle" evidence="2">
    <location>
        <begin position="5"/>
        <end position="42"/>
    </location>
</feature>
<reference evidence="3" key="1">
    <citation type="submission" date="2020-04" db="EMBL/GenBank/DDBJ databases">
        <authorList>
            <person name="Zhang T."/>
        </authorList>
    </citation>
    <scope>NUCLEOTIDE SEQUENCE</scope>
    <source>
        <strain evidence="3">HKST-UBA01</strain>
    </source>
</reference>
<dbReference type="EMBL" id="JAGQHR010000761">
    <property type="protein sequence ID" value="MCA9729597.1"/>
    <property type="molecule type" value="Genomic_DNA"/>
</dbReference>
<accession>A0A956RRH8</accession>
<dbReference type="SUPFAM" id="SSF47364">
    <property type="entry name" value="Domain of the SRP/SRP receptor G-proteins"/>
    <property type="match status" value="1"/>
</dbReference>
<name>A0A956RRH8_UNCEI</name>
<keyword evidence="3" id="KW-0675">Receptor</keyword>
<evidence type="ECO:0000313" key="4">
    <source>
        <dbReference type="Proteomes" id="UP000697710"/>
    </source>
</evidence>
<dbReference type="Proteomes" id="UP000697710">
    <property type="component" value="Unassembled WGS sequence"/>
</dbReference>
<feature type="region of interest" description="Disordered" evidence="1">
    <location>
        <begin position="81"/>
        <end position="104"/>
    </location>
</feature>
<dbReference type="Pfam" id="PF02881">
    <property type="entry name" value="SRP54_N"/>
    <property type="match status" value="1"/>
</dbReference>
<gene>
    <name evidence="3" type="ORF">KC729_18055</name>
</gene>
<sequence length="104" mass="11364">MFETLSERLSQSFSFLRNRRELTGENVEEALRQVRQALLEADSTWRSRAGSSRGRGSHETDAAGPRYSKLTWKLASAVPPSMVASSSRASSQVTMPGKLGSSTS</sequence>
<protein>
    <submittedName>
        <fullName evidence="3">Signal recognition particle receptor subunit alpha</fullName>
    </submittedName>
</protein>
<proteinExistence type="predicted"/>